<dbReference type="InterPro" id="IPR044970">
    <property type="entry name" value="CCB2"/>
</dbReference>
<organism evidence="1 2">
    <name type="scientific">Colocasia esculenta</name>
    <name type="common">Wild taro</name>
    <name type="synonym">Arum esculentum</name>
    <dbReference type="NCBI Taxonomy" id="4460"/>
    <lineage>
        <taxon>Eukaryota</taxon>
        <taxon>Viridiplantae</taxon>
        <taxon>Streptophyta</taxon>
        <taxon>Embryophyta</taxon>
        <taxon>Tracheophyta</taxon>
        <taxon>Spermatophyta</taxon>
        <taxon>Magnoliopsida</taxon>
        <taxon>Liliopsida</taxon>
        <taxon>Araceae</taxon>
        <taxon>Aroideae</taxon>
        <taxon>Colocasieae</taxon>
        <taxon>Colocasia</taxon>
    </lineage>
</organism>
<gene>
    <name evidence="1" type="ORF">Taro_012126</name>
</gene>
<dbReference type="Pfam" id="PF11152">
    <property type="entry name" value="CCB2_CCB4"/>
    <property type="match status" value="2"/>
</dbReference>
<evidence type="ECO:0000313" key="2">
    <source>
        <dbReference type="Proteomes" id="UP000652761"/>
    </source>
</evidence>
<proteinExistence type="predicted"/>
<evidence type="ECO:0000313" key="1">
    <source>
        <dbReference type="EMBL" id="MQL79687.1"/>
    </source>
</evidence>
<dbReference type="AlphaFoldDB" id="A0A843UC25"/>
<reference evidence="1" key="1">
    <citation type="submission" date="2017-07" db="EMBL/GenBank/DDBJ databases">
        <title>Taro Niue Genome Assembly and Annotation.</title>
        <authorList>
            <person name="Atibalentja N."/>
            <person name="Keating K."/>
            <person name="Fields C.J."/>
        </authorList>
    </citation>
    <scope>NUCLEOTIDE SEQUENCE</scope>
    <source>
        <strain evidence="1">Niue_2</strain>
        <tissue evidence="1">Leaf</tissue>
    </source>
</reference>
<dbReference type="Proteomes" id="UP000652761">
    <property type="component" value="Unassembled WGS sequence"/>
</dbReference>
<comment type="caution">
    <text evidence="1">The sequence shown here is derived from an EMBL/GenBank/DDBJ whole genome shotgun (WGS) entry which is preliminary data.</text>
</comment>
<keyword evidence="2" id="KW-1185">Reference proteome</keyword>
<accession>A0A843UC25</accession>
<name>A0A843UC25_COLES</name>
<dbReference type="GO" id="GO:0010190">
    <property type="term" value="P:cytochrome b6f complex assembly"/>
    <property type="evidence" value="ECO:0007669"/>
    <property type="project" value="InterPro"/>
</dbReference>
<sequence length="285" mass="30792">MGWECSSLVNPTMAAFLLHGLTRSSRCPSSGLSYTSRVLRPDGMPRRRVTVGARLDDSPDGSQQQLNFSVLRFTLGDIWLGVLAGIPGLDESYLPRYLGLAFGSLIVLNHFLGSSDFPTPAQLRSEALGICLAGFSAALPYFGNFLKGASPVDRSFLPEGNTQLISVGDALCIRGYWDLAEDSSKALVLDSFRRQIQQTGLIDLNDAIYFPQGVDAQFFGMLPKGTLSVLLQPVYGAYDPSGEGVGPVRGFILLASSSSYAYRDSDRAWISAVAKKFQGINPCTD</sequence>
<dbReference type="EMBL" id="NMUH01000470">
    <property type="protein sequence ID" value="MQL79687.1"/>
    <property type="molecule type" value="Genomic_DNA"/>
</dbReference>
<dbReference type="InterPro" id="IPR021325">
    <property type="entry name" value="CCB2/CCB4"/>
</dbReference>
<dbReference type="PANTHER" id="PTHR36403">
    <property type="entry name" value="PROTEIN COFACTOR ASSEMBLY OF COMPLEX C SUBUNIT B CCB2, CHLOROPLASTIC"/>
    <property type="match status" value="1"/>
</dbReference>
<protein>
    <submittedName>
        <fullName evidence="1">Uncharacterized protein</fullName>
    </submittedName>
</protein>
<dbReference type="PANTHER" id="PTHR36403:SF1">
    <property type="entry name" value="PROTEIN COFACTOR ASSEMBLY OF COMPLEX C SUBUNIT B CCB2, CHLOROPLASTIC"/>
    <property type="match status" value="1"/>
</dbReference>
<dbReference type="OrthoDB" id="514937at2759"/>